<evidence type="ECO:0000313" key="4">
    <source>
        <dbReference type="Proteomes" id="UP000285478"/>
    </source>
</evidence>
<dbReference type="InterPro" id="IPR036677">
    <property type="entry name" value="EutN_CcmL_sf"/>
</dbReference>
<dbReference type="Proteomes" id="UP000285478">
    <property type="component" value="Chromosome"/>
</dbReference>
<dbReference type="AlphaFoldDB" id="A0A410H4F6"/>
<evidence type="ECO:0000256" key="1">
    <source>
        <dbReference type="ARBA" id="ARBA00024322"/>
    </source>
</evidence>
<accession>A0A410H4F6</accession>
<name>A0A410H4F6_9GAMM</name>
<proteinExistence type="predicted"/>
<dbReference type="Gene3D" id="2.40.50.220">
    <property type="entry name" value="EutN/Ccml"/>
    <property type="match status" value="1"/>
</dbReference>
<dbReference type="SUPFAM" id="SSF159133">
    <property type="entry name" value="EutN/CcmL-like"/>
    <property type="match status" value="1"/>
</dbReference>
<dbReference type="PROSITE" id="PS51932">
    <property type="entry name" value="BMV"/>
    <property type="match status" value="1"/>
</dbReference>
<keyword evidence="4" id="KW-1185">Reference proteome</keyword>
<organism evidence="3 4">
    <name type="scientific">Hydrogenovibrio thermophilus</name>
    <dbReference type="NCBI Taxonomy" id="265883"/>
    <lineage>
        <taxon>Bacteria</taxon>
        <taxon>Pseudomonadati</taxon>
        <taxon>Pseudomonadota</taxon>
        <taxon>Gammaproteobacteria</taxon>
        <taxon>Thiotrichales</taxon>
        <taxon>Piscirickettsiaceae</taxon>
        <taxon>Hydrogenovibrio</taxon>
    </lineage>
</organism>
<dbReference type="NCBIfam" id="TIGR02704">
    <property type="entry name" value="carboxysome_B"/>
    <property type="match status" value="1"/>
</dbReference>
<evidence type="ECO:0000256" key="2">
    <source>
        <dbReference type="ARBA" id="ARBA00024446"/>
    </source>
</evidence>
<dbReference type="InterPro" id="IPR014077">
    <property type="entry name" value="CsoS4B"/>
</dbReference>
<dbReference type="SMR" id="A0A410H4F6"/>
<evidence type="ECO:0000313" key="3">
    <source>
        <dbReference type="EMBL" id="QAB15815.1"/>
    </source>
</evidence>
<dbReference type="GO" id="GO:0031469">
    <property type="term" value="C:bacterial microcompartment"/>
    <property type="evidence" value="ECO:0007669"/>
    <property type="project" value="UniProtKB-SubCell"/>
</dbReference>
<protein>
    <submittedName>
        <fullName evidence="3">Carboxysome peptide B</fullName>
    </submittedName>
</protein>
<gene>
    <name evidence="3" type="ORF">EPV75_09095</name>
</gene>
<sequence length="84" mass="9082">MQILQVKKELVLTSRLEGLGHLPIKALVSQTGEVLVAMDPVGTKLGDWVFTIANSAARDAAGDKRLLTDLTVGGIIDDWQPEQK</sequence>
<dbReference type="Pfam" id="PF03319">
    <property type="entry name" value="EutN_CcmL"/>
    <property type="match status" value="1"/>
</dbReference>
<reference evidence="3 4" key="1">
    <citation type="journal article" date="2018" name="Environ. Microbiol.">
        <title>Genomes of ubiquitous marine and hypersaline Hydrogenovibrio, Thiomicrorhabdus and Thiomicrospira spp. encode a diversity of mechanisms to sustain chemolithoautotrophy in heterogeneous environments.</title>
        <authorList>
            <person name="Scott K.M."/>
            <person name="Williams J."/>
            <person name="Porter C.M.B."/>
            <person name="Russel S."/>
            <person name="Harmer T.L."/>
            <person name="Paul J.H."/>
            <person name="Antonen K.M."/>
            <person name="Bridges M.K."/>
            <person name="Camper G.J."/>
            <person name="Campla C.K."/>
            <person name="Casella L.G."/>
            <person name="Chase E."/>
            <person name="Conrad J.W."/>
            <person name="Cruz M.C."/>
            <person name="Dunlap D.S."/>
            <person name="Duran L."/>
            <person name="Fahsbender E.M."/>
            <person name="Goldsmith D.B."/>
            <person name="Keeley R.F."/>
            <person name="Kondoff M.R."/>
            <person name="Kussy B.I."/>
            <person name="Lane M.K."/>
            <person name="Lawler S."/>
            <person name="Leigh B.A."/>
            <person name="Lewis C."/>
            <person name="Lostal L.M."/>
            <person name="Marking D."/>
            <person name="Mancera P.A."/>
            <person name="McClenthan E.C."/>
            <person name="McIntyre E.A."/>
            <person name="Mine J.A."/>
            <person name="Modi S."/>
            <person name="Moore B.D."/>
            <person name="Morgan W.A."/>
            <person name="Nelson K.M."/>
            <person name="Nguyen K.N."/>
            <person name="Ogburn N."/>
            <person name="Parrino D.G."/>
            <person name="Pedapudi A.D."/>
            <person name="Pelham R.P."/>
            <person name="Preece A.M."/>
            <person name="Rampersad E.A."/>
            <person name="Richardson J.C."/>
            <person name="Rodgers C.M."/>
            <person name="Schaffer B.L."/>
            <person name="Sheridan N.E."/>
            <person name="Solone M.R."/>
            <person name="Staley Z.R."/>
            <person name="Tabuchi M."/>
            <person name="Waide R.J."/>
            <person name="Wanjugi P.W."/>
            <person name="Young S."/>
            <person name="Clum A."/>
            <person name="Daum C."/>
            <person name="Huntemann M."/>
            <person name="Ivanova N."/>
            <person name="Kyrpides N."/>
            <person name="Mikhailova N."/>
            <person name="Palaniappan K."/>
            <person name="Pillay M."/>
            <person name="Reddy T.B.K."/>
            <person name="Shapiro N."/>
            <person name="Stamatis D."/>
            <person name="Varghese N."/>
            <person name="Woyke T."/>
            <person name="Boden R."/>
            <person name="Freyermuth S.K."/>
            <person name="Kerfeld C.A."/>
        </authorList>
    </citation>
    <scope>NUCLEOTIDE SEQUENCE [LARGE SCALE GENOMIC DNA]</scope>
    <source>
        <strain evidence="3 4">JR-2</strain>
    </source>
</reference>
<comment type="subcellular location">
    <subcellularLocation>
        <location evidence="1">Bacterial microcompartment</location>
    </subcellularLocation>
</comment>
<dbReference type="KEGG" id="htr:EPV75_09095"/>
<dbReference type="EMBL" id="CP035033">
    <property type="protein sequence ID" value="QAB15815.1"/>
    <property type="molecule type" value="Genomic_DNA"/>
</dbReference>
<dbReference type="RefSeq" id="WP_029938605.1">
    <property type="nucleotide sequence ID" value="NZ_CP035033.1"/>
</dbReference>
<dbReference type="InterPro" id="IPR004992">
    <property type="entry name" value="EutN_CcmL"/>
</dbReference>
<keyword evidence="2" id="KW-1283">Bacterial microcompartment</keyword>